<evidence type="ECO:0000256" key="7">
    <source>
        <dbReference type="ARBA" id="ARBA00023014"/>
    </source>
</evidence>
<keyword evidence="4 8" id="KW-0677">Repeat</keyword>
<dbReference type="GO" id="GO:0051539">
    <property type="term" value="F:4 iron, 4 sulfur cluster binding"/>
    <property type="evidence" value="ECO:0007669"/>
    <property type="project" value="UniProtKB-KW"/>
</dbReference>
<feature type="domain" description="4Fe-4S ferredoxin-type" evidence="9">
    <location>
        <begin position="395"/>
        <end position="427"/>
    </location>
</feature>
<evidence type="ECO:0000256" key="5">
    <source>
        <dbReference type="ARBA" id="ARBA00022982"/>
    </source>
</evidence>
<dbReference type="Pfam" id="PF13375">
    <property type="entry name" value="RnfC_N"/>
    <property type="match status" value="1"/>
</dbReference>
<dbReference type="GO" id="GO:0009055">
    <property type="term" value="F:electron transfer activity"/>
    <property type="evidence" value="ECO:0007669"/>
    <property type="project" value="InterPro"/>
</dbReference>
<evidence type="ECO:0000313" key="11">
    <source>
        <dbReference type="Proteomes" id="UP000671879"/>
    </source>
</evidence>
<keyword evidence="8" id="KW-1003">Cell membrane</keyword>
<dbReference type="AlphaFoldDB" id="A0A9Q7EV72"/>
<dbReference type="NCBIfam" id="TIGR01945">
    <property type="entry name" value="rnfC"/>
    <property type="match status" value="1"/>
</dbReference>
<feature type="binding site" evidence="8">
    <location>
        <position position="377"/>
    </location>
    <ligand>
        <name>[4Fe-4S] cluster</name>
        <dbReference type="ChEBI" id="CHEBI:49883"/>
        <label>2</label>
    </ligand>
</feature>
<proteinExistence type="inferred from homology"/>
<reference evidence="11" key="1">
    <citation type="submission" date="2021-04" db="EMBL/GenBank/DDBJ databases">
        <title>A novel Synergistetes isolate from a pyrite-forming mixed culture.</title>
        <authorList>
            <person name="Bunk B."/>
            <person name="Sproer C."/>
            <person name="Spring S."/>
            <person name="Pester M."/>
        </authorList>
    </citation>
    <scope>NUCLEOTIDE SEQUENCE [LARGE SCALE GENOMIC DNA]</scope>
    <source>
        <strain evidence="11">J.5.4.2-T.3.5.2</strain>
    </source>
</reference>
<dbReference type="InterPro" id="IPR026902">
    <property type="entry name" value="RnfC_N"/>
</dbReference>
<feature type="binding site" evidence="8">
    <location>
        <position position="412"/>
    </location>
    <ligand>
        <name>[4Fe-4S] cluster</name>
        <dbReference type="ChEBI" id="CHEBI:49883"/>
        <label>2</label>
    </ligand>
</feature>
<dbReference type="Pfam" id="PF01512">
    <property type="entry name" value="Complex1_51K"/>
    <property type="match status" value="1"/>
</dbReference>
<dbReference type="Pfam" id="PF13237">
    <property type="entry name" value="Fer4_10"/>
    <property type="match status" value="1"/>
</dbReference>
<evidence type="ECO:0000256" key="8">
    <source>
        <dbReference type="HAMAP-Rule" id="MF_00461"/>
    </source>
</evidence>
<dbReference type="PROSITE" id="PS00198">
    <property type="entry name" value="4FE4S_FER_1"/>
    <property type="match status" value="2"/>
</dbReference>
<feature type="binding site" evidence="8">
    <location>
        <position position="409"/>
    </location>
    <ligand>
        <name>[4Fe-4S] cluster</name>
        <dbReference type="ChEBI" id="CHEBI:49883"/>
        <label>2</label>
    </ligand>
</feature>
<dbReference type="EC" id="7.-.-.-" evidence="8"/>
<organism evidence="10 11">
    <name type="scientific">Aminithiophilus ramosus</name>
    <dbReference type="NCBI Taxonomy" id="3029084"/>
    <lineage>
        <taxon>Bacteria</taxon>
        <taxon>Thermotogati</taxon>
        <taxon>Synergistota</taxon>
        <taxon>Synergistia</taxon>
        <taxon>Synergistales</taxon>
        <taxon>Aminithiophilaceae</taxon>
        <taxon>Aminithiophilus</taxon>
    </lineage>
</organism>
<keyword evidence="11" id="KW-1185">Reference proteome</keyword>
<comment type="function">
    <text evidence="8">Part of a membrane-bound complex that couples electron transfer with translocation of ions across the membrane.</text>
</comment>
<accession>A0A9Q7EV72</accession>
<keyword evidence="8" id="KW-1278">Translocase</keyword>
<dbReference type="Gene3D" id="3.30.70.20">
    <property type="match status" value="1"/>
</dbReference>
<keyword evidence="8" id="KW-0472">Membrane</keyword>
<comment type="similarity">
    <text evidence="8">Belongs to the 4Fe4S bacterial-type ferredoxin family. RnfC subfamily.</text>
</comment>
<comment type="subunit">
    <text evidence="8">The complex is composed of six subunits: RnfA, RnfB, RnfC, RnfD, RnfE and RnfG.</text>
</comment>
<dbReference type="InterPro" id="IPR017896">
    <property type="entry name" value="4Fe4S_Fe-S-bd"/>
</dbReference>
<evidence type="ECO:0000259" key="9">
    <source>
        <dbReference type="PROSITE" id="PS51379"/>
    </source>
</evidence>
<dbReference type="KEGG" id="aram:KAR29_13295"/>
<protein>
    <recommendedName>
        <fullName evidence="8">Ion-translocating oxidoreductase complex subunit C</fullName>
        <ecNumber evidence="8">7.-.-.-</ecNumber>
    </recommendedName>
    <alternativeName>
        <fullName evidence="8">Rnf electron transport complex subunit C</fullName>
    </alternativeName>
</protein>
<dbReference type="InterPro" id="IPR010208">
    <property type="entry name" value="Ion_transpt_RnfC/RsxC"/>
</dbReference>
<dbReference type="GO" id="GO:0022900">
    <property type="term" value="P:electron transport chain"/>
    <property type="evidence" value="ECO:0007669"/>
    <property type="project" value="UniProtKB-UniRule"/>
</dbReference>
<dbReference type="PANTHER" id="PTHR43034:SF2">
    <property type="entry name" value="ION-TRANSLOCATING OXIDOREDUCTASE COMPLEX SUBUNIT C"/>
    <property type="match status" value="1"/>
</dbReference>
<dbReference type="InterPro" id="IPR037225">
    <property type="entry name" value="Nuo51_FMN-bd_sf"/>
</dbReference>
<evidence type="ECO:0000256" key="4">
    <source>
        <dbReference type="ARBA" id="ARBA00022737"/>
    </source>
</evidence>
<sequence length="439" mass="46839">MKHRLFRGGVHPEGGKELTSEKAIVPFSPGGIHVFPLAQHIGSPCLPLVEKGQEVLRGQLIASPPEGRMGVSIHSSVSGTVKAVEVRPLIGGRGPSIVIESDGQAREVPFEERPRWRELSREEILSLVGSSGIVGLGGACFPTSVKLNPPPDSPIDTVILNGAECEPYLTCDDRIMREHADEIAQGTELLRLLFPEASVVVGLEENKPEAIEALRRAFAGSGGGAEVRALPVMYPQGSEKQLIYAVTGRSVPSGKLPCVVGCLVQNVATVRNMYLAVAEGRPLMDRVITVTGEAFVSPGNFLVPLGTLVSQLVEAAGGFKEEPGKVIAGGPMMGVALTRLDVPVVKGTSGLLAQPKSMTLTEPEQDCIRCGRCIEVCPMGLAPNRLNRLALLEDYDAFVDEGGMDCIECGSCSYTCPAMRYLVQSLREAKRTAGARRRK</sequence>
<keyword evidence="7 8" id="KW-0411">Iron-sulfur</keyword>
<feature type="binding site" evidence="8">
    <location>
        <position position="406"/>
    </location>
    <ligand>
        <name>[4Fe-4S] cluster</name>
        <dbReference type="ChEBI" id="CHEBI:49883"/>
        <label>2</label>
    </ligand>
</feature>
<keyword evidence="3 8" id="KW-0479">Metal-binding</keyword>
<keyword evidence="1 8" id="KW-0813">Transport</keyword>
<evidence type="ECO:0000313" key="10">
    <source>
        <dbReference type="EMBL" id="QTX32258.1"/>
    </source>
</evidence>
<dbReference type="GO" id="GO:0005886">
    <property type="term" value="C:plasma membrane"/>
    <property type="evidence" value="ECO:0007669"/>
    <property type="project" value="UniProtKB-SubCell"/>
</dbReference>
<keyword evidence="2 8" id="KW-0004">4Fe-4S</keyword>
<feature type="domain" description="4Fe-4S ferredoxin-type" evidence="9">
    <location>
        <begin position="356"/>
        <end position="387"/>
    </location>
</feature>
<feature type="binding site" evidence="8">
    <location>
        <position position="373"/>
    </location>
    <ligand>
        <name>[4Fe-4S] cluster</name>
        <dbReference type="ChEBI" id="CHEBI:49883"/>
        <label>1</label>
    </ligand>
</feature>
<dbReference type="SUPFAM" id="SSF142019">
    <property type="entry name" value="Nqo1 FMN-binding domain-like"/>
    <property type="match status" value="1"/>
</dbReference>
<dbReference type="Gene3D" id="3.10.20.600">
    <property type="match status" value="1"/>
</dbReference>
<dbReference type="RefSeq" id="WP_274373480.1">
    <property type="nucleotide sequence ID" value="NZ_CP072943.1"/>
</dbReference>
<evidence type="ECO:0000256" key="2">
    <source>
        <dbReference type="ARBA" id="ARBA00022485"/>
    </source>
</evidence>
<dbReference type="EMBL" id="CP072943">
    <property type="protein sequence ID" value="QTX32258.1"/>
    <property type="molecule type" value="Genomic_DNA"/>
</dbReference>
<dbReference type="InterPro" id="IPR019554">
    <property type="entry name" value="Soluble_ligand-bd"/>
</dbReference>
<dbReference type="InterPro" id="IPR011538">
    <property type="entry name" value="Nuo51_FMN-bd"/>
</dbReference>
<dbReference type="NCBIfam" id="NF003454">
    <property type="entry name" value="PRK05035.1"/>
    <property type="match status" value="1"/>
</dbReference>
<evidence type="ECO:0000256" key="3">
    <source>
        <dbReference type="ARBA" id="ARBA00022723"/>
    </source>
</evidence>
<feature type="binding site" evidence="8">
    <location>
        <position position="367"/>
    </location>
    <ligand>
        <name>[4Fe-4S] cluster</name>
        <dbReference type="ChEBI" id="CHEBI:49883"/>
        <label>1</label>
    </ligand>
</feature>
<evidence type="ECO:0000256" key="1">
    <source>
        <dbReference type="ARBA" id="ARBA00022448"/>
    </source>
</evidence>
<dbReference type="Pfam" id="PF10531">
    <property type="entry name" value="SLBB"/>
    <property type="match status" value="1"/>
</dbReference>
<dbReference type="HAMAP" id="MF_00461">
    <property type="entry name" value="RsxC_RnfC"/>
    <property type="match status" value="1"/>
</dbReference>
<name>A0A9Q7EV72_9BACT</name>
<dbReference type="Proteomes" id="UP000671879">
    <property type="component" value="Chromosome"/>
</dbReference>
<gene>
    <name evidence="10" type="primary">rsxC</name>
    <name evidence="8" type="synonym">rnfC</name>
    <name evidence="10" type="ORF">KAR29_13295</name>
</gene>
<dbReference type="SUPFAM" id="SSF46548">
    <property type="entry name" value="alpha-helical ferredoxin"/>
    <property type="match status" value="1"/>
</dbReference>
<dbReference type="PANTHER" id="PTHR43034">
    <property type="entry name" value="ION-TRANSLOCATING OXIDOREDUCTASE COMPLEX SUBUNIT C"/>
    <property type="match status" value="1"/>
</dbReference>
<evidence type="ECO:0000256" key="6">
    <source>
        <dbReference type="ARBA" id="ARBA00023004"/>
    </source>
</evidence>
<keyword evidence="5 8" id="KW-0249">Electron transport</keyword>
<keyword evidence="6 8" id="KW-0408">Iron</keyword>
<comment type="subcellular location">
    <subcellularLocation>
        <location evidence="8">Cell membrane</location>
        <topology evidence="8">Peripheral membrane protein</topology>
    </subcellularLocation>
</comment>
<dbReference type="InterPro" id="IPR017900">
    <property type="entry name" value="4Fe4S_Fe_S_CS"/>
</dbReference>
<feature type="binding site" evidence="8">
    <location>
        <position position="370"/>
    </location>
    <ligand>
        <name>[4Fe-4S] cluster</name>
        <dbReference type="ChEBI" id="CHEBI:49883"/>
        <label>1</label>
    </ligand>
</feature>
<dbReference type="Gene3D" id="3.40.50.11540">
    <property type="entry name" value="NADH-ubiquinone oxidoreductase 51kDa subunit"/>
    <property type="match status" value="1"/>
</dbReference>
<comment type="cofactor">
    <cofactor evidence="8">
        <name>[4Fe-4S] cluster</name>
        <dbReference type="ChEBI" id="CHEBI:49883"/>
    </cofactor>
    <text evidence="8">Binds 2 [4Fe-4S] clusters per subunit.</text>
</comment>
<feature type="binding site" evidence="8">
    <location>
        <position position="416"/>
    </location>
    <ligand>
        <name>[4Fe-4S] cluster</name>
        <dbReference type="ChEBI" id="CHEBI:49883"/>
        <label>1</label>
    </ligand>
</feature>
<dbReference type="PROSITE" id="PS51379">
    <property type="entry name" value="4FE4S_FER_2"/>
    <property type="match status" value="2"/>
</dbReference>
<dbReference type="GO" id="GO:0046872">
    <property type="term" value="F:metal ion binding"/>
    <property type="evidence" value="ECO:0007669"/>
    <property type="project" value="UniProtKB-KW"/>
</dbReference>